<evidence type="ECO:0000313" key="2">
    <source>
        <dbReference type="Proteomes" id="UP001501598"/>
    </source>
</evidence>
<sequence length="238" mass="25021">MSLTSALLTPILRAAPARPLVTFYDDATGERIELSAVTTANWVAKTANLLRDECDVEPGGRVAVLLPAHWQTASVLLAAWSCGAEVVAEPAEADWVFCDRDRVDLALAAEPADGVVALSLDAFGRGIDGLPQGVIDFATEVRLHGDEFVPWEPVPDTAAALAGTTVAEILARATARAADLGLTADSRVLSTKDWVGTPGLVDGLLAVLAAGASLVQVANPDPARLDRKYESERCTVRL</sequence>
<comment type="caution">
    <text evidence="1">The sequence shown here is derived from an EMBL/GenBank/DDBJ whole genome shotgun (WGS) entry which is preliminary data.</text>
</comment>
<accession>A0ABP8RK91</accession>
<protein>
    <submittedName>
        <fullName evidence="1">TIGR03089 family protein</fullName>
    </submittedName>
</protein>
<dbReference type="Proteomes" id="UP001501598">
    <property type="component" value="Unassembled WGS sequence"/>
</dbReference>
<dbReference type="Gene3D" id="3.40.50.12780">
    <property type="entry name" value="N-terminal domain of ligase-like"/>
    <property type="match status" value="1"/>
</dbReference>
<proteinExistence type="predicted"/>
<evidence type="ECO:0000313" key="1">
    <source>
        <dbReference type="EMBL" id="GAA4540355.1"/>
    </source>
</evidence>
<dbReference type="NCBIfam" id="TIGR03089">
    <property type="entry name" value="TIGR03089 family protein"/>
    <property type="match status" value="1"/>
</dbReference>
<dbReference type="RefSeq" id="WP_345413689.1">
    <property type="nucleotide sequence ID" value="NZ_BAABGT010000021.1"/>
</dbReference>
<keyword evidence="2" id="KW-1185">Reference proteome</keyword>
<dbReference type="InterPro" id="IPR017523">
    <property type="entry name" value="Rv3268"/>
</dbReference>
<dbReference type="InterPro" id="IPR042099">
    <property type="entry name" value="ANL_N_sf"/>
</dbReference>
<reference evidence="2" key="1">
    <citation type="journal article" date="2019" name="Int. J. Syst. Evol. Microbiol.">
        <title>The Global Catalogue of Microorganisms (GCM) 10K type strain sequencing project: providing services to taxonomists for standard genome sequencing and annotation.</title>
        <authorList>
            <consortium name="The Broad Institute Genomics Platform"/>
            <consortium name="The Broad Institute Genome Sequencing Center for Infectious Disease"/>
            <person name="Wu L."/>
            <person name="Ma J."/>
        </authorList>
    </citation>
    <scope>NUCLEOTIDE SEQUENCE [LARGE SCALE GENOMIC DNA]</scope>
    <source>
        <strain evidence="2">JCM 17906</strain>
    </source>
</reference>
<gene>
    <name evidence="1" type="ORF">GCM10023175_12880</name>
</gene>
<dbReference type="SUPFAM" id="SSF56801">
    <property type="entry name" value="Acetyl-CoA synthetase-like"/>
    <property type="match status" value="1"/>
</dbReference>
<dbReference type="EMBL" id="BAABGT010000021">
    <property type="protein sequence ID" value="GAA4540355.1"/>
    <property type="molecule type" value="Genomic_DNA"/>
</dbReference>
<organism evidence="1 2">
    <name type="scientific">Pseudonocardia xishanensis</name>
    <dbReference type="NCBI Taxonomy" id="630995"/>
    <lineage>
        <taxon>Bacteria</taxon>
        <taxon>Bacillati</taxon>
        <taxon>Actinomycetota</taxon>
        <taxon>Actinomycetes</taxon>
        <taxon>Pseudonocardiales</taxon>
        <taxon>Pseudonocardiaceae</taxon>
        <taxon>Pseudonocardia</taxon>
    </lineage>
</organism>
<name>A0ABP8RK91_9PSEU</name>